<evidence type="ECO:0000259" key="2">
    <source>
        <dbReference type="Pfam" id="PF13568"/>
    </source>
</evidence>
<dbReference type="Proteomes" id="UP000187181">
    <property type="component" value="Unassembled WGS sequence"/>
</dbReference>
<dbReference type="SUPFAM" id="SSF56925">
    <property type="entry name" value="OMPA-like"/>
    <property type="match status" value="1"/>
</dbReference>
<dbReference type="Pfam" id="PF13568">
    <property type="entry name" value="OMP_b-brl_2"/>
    <property type="match status" value="1"/>
</dbReference>
<dbReference type="InterPro" id="IPR025665">
    <property type="entry name" value="Beta-barrel_OMP_2"/>
</dbReference>
<gene>
    <name evidence="3" type="ORF">SAMN05444128_3847</name>
</gene>
<dbReference type="STRING" id="1317125.SAMN05444128_3847"/>
<feature type="chain" id="PRO_5012458579" evidence="1">
    <location>
        <begin position="22"/>
        <end position="225"/>
    </location>
</feature>
<reference evidence="4" key="1">
    <citation type="submission" date="2017-01" db="EMBL/GenBank/DDBJ databases">
        <authorList>
            <person name="Varghese N."/>
            <person name="Submissions S."/>
        </authorList>
    </citation>
    <scope>NUCLEOTIDE SEQUENCE [LARGE SCALE GENOMIC DNA]</scope>
    <source>
        <strain evidence="4">LP100</strain>
    </source>
</reference>
<keyword evidence="4" id="KW-1185">Reference proteome</keyword>
<dbReference type="InterPro" id="IPR011250">
    <property type="entry name" value="OMP/PagP_B-barrel"/>
</dbReference>
<accession>A0A1R3XTP2</accession>
<sequence length="225" mass="24747">MQFKKLAFLLLFLGFSSTAMAQMEIGIQFSPTIAGNRFIAEDRHGFEKNSNALRVGVGVIGDYFFSNNYAFSSGLMYRSKGSKVSYTYMVESGDGIVTPTKETDELTVQYLEIPLTLKLFTNEIAPDVVLYFQVGGALGTKVSGQVDQKKVINSEKTAKRFNVFETSAVLGTGAEMQLGQSTKLFGGVTYLRGLSNIDNYYKKQLNDKNLAIKNNGVSIDVGVKF</sequence>
<organism evidence="3 4">
    <name type="scientific">Pontibacter indicus</name>
    <dbReference type="NCBI Taxonomy" id="1317125"/>
    <lineage>
        <taxon>Bacteria</taxon>
        <taxon>Pseudomonadati</taxon>
        <taxon>Bacteroidota</taxon>
        <taxon>Cytophagia</taxon>
        <taxon>Cytophagales</taxon>
        <taxon>Hymenobacteraceae</taxon>
        <taxon>Pontibacter</taxon>
    </lineage>
</organism>
<dbReference type="AlphaFoldDB" id="A0A1R3XTP2"/>
<feature type="signal peptide" evidence="1">
    <location>
        <begin position="1"/>
        <end position="21"/>
    </location>
</feature>
<evidence type="ECO:0000313" key="3">
    <source>
        <dbReference type="EMBL" id="SIT94985.1"/>
    </source>
</evidence>
<evidence type="ECO:0000256" key="1">
    <source>
        <dbReference type="SAM" id="SignalP"/>
    </source>
</evidence>
<feature type="domain" description="Outer membrane protein beta-barrel" evidence="2">
    <location>
        <begin position="21"/>
        <end position="198"/>
    </location>
</feature>
<dbReference type="OrthoDB" id="978236at2"/>
<keyword evidence="1" id="KW-0732">Signal</keyword>
<proteinExistence type="predicted"/>
<dbReference type="EMBL" id="FTPP01000005">
    <property type="protein sequence ID" value="SIT94985.1"/>
    <property type="molecule type" value="Genomic_DNA"/>
</dbReference>
<dbReference type="RefSeq" id="WP_076672269.1">
    <property type="nucleotide sequence ID" value="NZ_FTPP01000005.1"/>
</dbReference>
<evidence type="ECO:0000313" key="4">
    <source>
        <dbReference type="Proteomes" id="UP000187181"/>
    </source>
</evidence>
<name>A0A1R3XTP2_9BACT</name>
<protein>
    <submittedName>
        <fullName evidence="3">Outer membrane protein beta-barrel domain-containing protein</fullName>
    </submittedName>
</protein>